<organism evidence="3 4">
    <name type="scientific">Clostridium mobile</name>
    <dbReference type="NCBI Taxonomy" id="2841512"/>
    <lineage>
        <taxon>Bacteria</taxon>
        <taxon>Bacillati</taxon>
        <taxon>Bacillota</taxon>
        <taxon>Clostridia</taxon>
        <taxon>Eubacteriales</taxon>
        <taxon>Clostridiaceae</taxon>
        <taxon>Clostridium</taxon>
    </lineage>
</organism>
<comment type="caution">
    <text evidence="3">The sequence shown here is derived from an EMBL/GenBank/DDBJ whole genome shotgun (WGS) entry which is preliminary data.</text>
</comment>
<sequence>MDKKSLSKNLVCFVLMGTMLAPNVVSAKEMIIKDESVYVNLSEKGDVENQVVTDWLRGNGQSIEVKDRSGLENIKNIKGEENFNKSGENLTWKMEGKDIFYQGTTNKKLPLEIKIKYYLDDKEVNPKEIAGKSGKLKIQIEYVNTSIHMENINGQYDKIYASITVLTMVTLPLENFKNIKSNEGTMISEGNNNIISFVSLPGLKENFNIENGNLNIPNNIEIECDVENFKMSPILITATPKLPEIKSLKEAKNVGDLDDAIKELKDASNKIMDGTLKIKDGSGSLNKGLIDFKSAMISAKNGSEQLSNGIGKMKEGTEKIKEELHQNPDKISLIRDPKNVEEERKLIDHAFKAKDMDINLLQDAMKVLTAENIALFNKTCKDFKNIDENEILNHPLYKGLNILTKDDGIKNINSLMAGLEEVSNVDGNILKKYNDLLNDAPKINNSVNKFSSVIENFDSNRLTAIKNGLSSENINSLRTIMNSGEKVKNIDLNSINNILKEEINTADAYHSQTEQLRKEENVKFLEGIVDSNDKLSNEEKVKAKALLKGYYETVDETDKKFKNSQSKISNLSSELNSLNDLQRQFKDNEKNIGELNSALNESNIYYINGTIDQLGKLKEEVSSPEGKNIIKNINEVFNEKNITNMQGFMKKFISIKEDLDKNKNNLNQIKSILDGINDPASAKTLEKIKLLQEDLDKLIPELTKLQKSLPDDVNNNIKVVPKMLKELTIMQQDLKNNEKILELVKDSLKEENINKANEMLDQIPTLNDGVEKLYEGSYNLDKGMESLIDKGVNPLIEGSTNLFEGSEELYSGVLKFKKEGDGKIDSKLGLKIEDMDRIIKVKDKLYEMSDRYGTYTGVGEDMEGSVKFIMRTDSIKAPQVKKEKKLVIEEEKKGILQWVKDLFI</sequence>
<name>A0ABS6EL65_9CLOT</name>
<protein>
    <recommendedName>
        <fullName evidence="5">X-X-X-Leu-X-X-Gly heptad repeat-containing protein</fullName>
    </recommendedName>
</protein>
<feature type="signal peptide" evidence="2">
    <location>
        <begin position="1"/>
        <end position="27"/>
    </location>
</feature>
<evidence type="ECO:0000256" key="1">
    <source>
        <dbReference type="SAM" id="Coils"/>
    </source>
</evidence>
<evidence type="ECO:0000313" key="3">
    <source>
        <dbReference type="EMBL" id="MBU5485542.1"/>
    </source>
</evidence>
<evidence type="ECO:0000313" key="4">
    <source>
        <dbReference type="Proteomes" id="UP000726170"/>
    </source>
</evidence>
<evidence type="ECO:0000256" key="2">
    <source>
        <dbReference type="SAM" id="SignalP"/>
    </source>
</evidence>
<dbReference type="RefSeq" id="WP_216440079.1">
    <property type="nucleotide sequence ID" value="NZ_JAHLQF010000003.1"/>
</dbReference>
<keyword evidence="2" id="KW-0732">Signal</keyword>
<dbReference type="Proteomes" id="UP000726170">
    <property type="component" value="Unassembled WGS sequence"/>
</dbReference>
<feature type="chain" id="PRO_5045678714" description="X-X-X-Leu-X-X-Gly heptad repeat-containing protein" evidence="2">
    <location>
        <begin position="28"/>
        <end position="904"/>
    </location>
</feature>
<keyword evidence="1" id="KW-0175">Coiled coil</keyword>
<proteinExistence type="predicted"/>
<dbReference type="EMBL" id="JAHLQF010000003">
    <property type="protein sequence ID" value="MBU5485542.1"/>
    <property type="molecule type" value="Genomic_DNA"/>
</dbReference>
<reference evidence="3 4" key="1">
    <citation type="submission" date="2021-06" db="EMBL/GenBank/DDBJ databases">
        <authorList>
            <person name="Sun Q."/>
            <person name="Li D."/>
        </authorList>
    </citation>
    <scope>NUCLEOTIDE SEQUENCE [LARGE SCALE GENOMIC DNA]</scope>
    <source>
        <strain evidence="3 4">MSJ-11</strain>
    </source>
</reference>
<evidence type="ECO:0008006" key="5">
    <source>
        <dbReference type="Google" id="ProtNLM"/>
    </source>
</evidence>
<feature type="coiled-coil region" evidence="1">
    <location>
        <begin position="561"/>
        <end position="598"/>
    </location>
</feature>
<accession>A0ABS6EL65</accession>
<keyword evidence="4" id="KW-1185">Reference proteome</keyword>
<gene>
    <name evidence="3" type="ORF">KQI86_14565</name>
</gene>